<proteinExistence type="predicted"/>
<feature type="transmembrane region" description="Helical" evidence="1">
    <location>
        <begin position="12"/>
        <end position="30"/>
    </location>
</feature>
<comment type="caution">
    <text evidence="2">The sequence shown here is derived from an EMBL/GenBank/DDBJ whole genome shotgun (WGS) entry which is preliminary data.</text>
</comment>
<dbReference type="Proteomes" id="UP000564425">
    <property type="component" value="Unassembled WGS sequence"/>
</dbReference>
<reference evidence="2 3" key="1">
    <citation type="submission" date="2020-07" db="EMBL/GenBank/DDBJ databases">
        <title>Genomic Encyclopedia of Type Strains, Phase IV (KMG-V): Genome sequencing to study the core and pangenomes of soil and plant-associated prokaryotes.</title>
        <authorList>
            <person name="Whitman W."/>
        </authorList>
    </citation>
    <scope>NUCLEOTIDE SEQUENCE [LARGE SCALE GENOMIC DNA]</scope>
    <source>
        <strain evidence="2 3">A1</strain>
    </source>
</reference>
<protein>
    <submittedName>
        <fullName evidence="2">Uncharacterized protein</fullName>
    </submittedName>
</protein>
<feature type="transmembrane region" description="Helical" evidence="1">
    <location>
        <begin position="101"/>
        <end position="118"/>
    </location>
</feature>
<evidence type="ECO:0000313" key="3">
    <source>
        <dbReference type="Proteomes" id="UP000564425"/>
    </source>
</evidence>
<accession>A0A7J9NW01</accession>
<keyword evidence="1" id="KW-0472">Membrane</keyword>
<sequence length="121" mass="13426">MNLRRKMAFGSGKLSYLEALGLLIVMASMYDLVFGIQWLASTFYGSLIAVTLGLGFIVFSGKGGLKTGKYINVWEIIGVLLIYAIVFMYGFMDLSAIQTHAYRVISLVVTFLTSYVIAMRD</sequence>
<feature type="transmembrane region" description="Helical" evidence="1">
    <location>
        <begin position="71"/>
        <end position="89"/>
    </location>
</feature>
<keyword evidence="1" id="KW-1133">Transmembrane helix</keyword>
<name>A0A7J9NW01_METMI</name>
<dbReference type="RefSeq" id="WP_181501270.1">
    <property type="nucleotide sequence ID" value="NZ_JACDUH010000002.1"/>
</dbReference>
<dbReference type="EMBL" id="JACDUH010000002">
    <property type="protein sequence ID" value="MBA2851445.1"/>
    <property type="molecule type" value="Genomic_DNA"/>
</dbReference>
<evidence type="ECO:0000256" key="1">
    <source>
        <dbReference type="SAM" id="Phobius"/>
    </source>
</evidence>
<keyword evidence="1" id="KW-0812">Transmembrane</keyword>
<evidence type="ECO:0000313" key="2">
    <source>
        <dbReference type="EMBL" id="MBA2851445.1"/>
    </source>
</evidence>
<organism evidence="2 3">
    <name type="scientific">Methanococcus maripaludis</name>
    <name type="common">Methanococcus deltae</name>
    <dbReference type="NCBI Taxonomy" id="39152"/>
    <lineage>
        <taxon>Archaea</taxon>
        <taxon>Methanobacteriati</taxon>
        <taxon>Methanobacteriota</taxon>
        <taxon>Methanomada group</taxon>
        <taxon>Methanococci</taxon>
        <taxon>Methanococcales</taxon>
        <taxon>Methanococcaceae</taxon>
        <taxon>Methanococcus</taxon>
    </lineage>
</organism>
<dbReference type="AlphaFoldDB" id="A0A7J9NW01"/>
<gene>
    <name evidence="2" type="ORF">HNP86_001598</name>
</gene>
<feature type="transmembrane region" description="Helical" evidence="1">
    <location>
        <begin position="36"/>
        <end position="59"/>
    </location>
</feature>